<feature type="transmembrane region" description="Helical" evidence="1">
    <location>
        <begin position="99"/>
        <end position="118"/>
    </location>
</feature>
<dbReference type="Proteomes" id="UP000636110">
    <property type="component" value="Unassembled WGS sequence"/>
</dbReference>
<sequence length="144" mass="16795">MNENGAHGLIFFDGICNLCNHTVQFIIHRDQHDYFRFAALQSEAARDQLVFLNPANNRTALKENQEELNTIILLENGKVYSRSTAALRIVRRLGGLWPLLYSLIIIPPFIRDFFYHLISKNRYRIWGKQESCMIPSPELKSKFL</sequence>
<dbReference type="InterPro" id="IPR052927">
    <property type="entry name" value="DCC_oxidoreductase"/>
</dbReference>
<organism evidence="2 3">
    <name type="scientific">Pedobacter gandavensis</name>
    <dbReference type="NCBI Taxonomy" id="2679963"/>
    <lineage>
        <taxon>Bacteria</taxon>
        <taxon>Pseudomonadati</taxon>
        <taxon>Bacteroidota</taxon>
        <taxon>Sphingobacteriia</taxon>
        <taxon>Sphingobacteriales</taxon>
        <taxon>Sphingobacteriaceae</taxon>
        <taxon>Pedobacter</taxon>
    </lineage>
</organism>
<dbReference type="Pfam" id="PF04134">
    <property type="entry name" value="DCC1-like"/>
    <property type="match status" value="1"/>
</dbReference>
<proteinExistence type="predicted"/>
<evidence type="ECO:0000313" key="3">
    <source>
        <dbReference type="Proteomes" id="UP000636110"/>
    </source>
</evidence>
<accession>A0ABR6F0B1</accession>
<reference evidence="2 3" key="1">
    <citation type="submission" date="2019-11" db="EMBL/GenBank/DDBJ databases">
        <title>Description of Pedobacter sp. LMG 31462T.</title>
        <authorList>
            <person name="Carlier A."/>
            <person name="Qi S."/>
            <person name="Vandamme P."/>
        </authorList>
    </citation>
    <scope>NUCLEOTIDE SEQUENCE [LARGE SCALE GENOMIC DNA]</scope>
    <source>
        <strain evidence="2 3">LMG 31462</strain>
    </source>
</reference>
<gene>
    <name evidence="2" type="ORF">GM920_18655</name>
</gene>
<keyword evidence="1" id="KW-0812">Transmembrane</keyword>
<keyword evidence="1" id="KW-0472">Membrane</keyword>
<evidence type="ECO:0000256" key="1">
    <source>
        <dbReference type="SAM" id="Phobius"/>
    </source>
</evidence>
<name>A0ABR6F0B1_9SPHI</name>
<dbReference type="InterPro" id="IPR007263">
    <property type="entry name" value="DCC1-like"/>
</dbReference>
<comment type="caution">
    <text evidence="2">The sequence shown here is derived from an EMBL/GenBank/DDBJ whole genome shotgun (WGS) entry which is preliminary data.</text>
</comment>
<keyword evidence="3" id="KW-1185">Reference proteome</keyword>
<evidence type="ECO:0000313" key="2">
    <source>
        <dbReference type="EMBL" id="MBB2150925.1"/>
    </source>
</evidence>
<protein>
    <submittedName>
        <fullName evidence="2">DUF393 domain-containing protein</fullName>
    </submittedName>
</protein>
<dbReference type="EMBL" id="WNXC01000007">
    <property type="protein sequence ID" value="MBB2150925.1"/>
    <property type="molecule type" value="Genomic_DNA"/>
</dbReference>
<dbReference type="RefSeq" id="WP_182960288.1">
    <property type="nucleotide sequence ID" value="NZ_WNXC01000007.1"/>
</dbReference>
<dbReference type="PANTHER" id="PTHR33639">
    <property type="entry name" value="THIOL-DISULFIDE OXIDOREDUCTASE DCC"/>
    <property type="match status" value="1"/>
</dbReference>
<dbReference type="PANTHER" id="PTHR33639:SF2">
    <property type="entry name" value="DUF393 DOMAIN-CONTAINING PROTEIN"/>
    <property type="match status" value="1"/>
</dbReference>
<keyword evidence="1" id="KW-1133">Transmembrane helix</keyword>